<dbReference type="AlphaFoldDB" id="A0A1G8P4R0"/>
<protein>
    <recommendedName>
        <fullName evidence="3">DUF2750 domain-containing protein</fullName>
    </recommendedName>
</protein>
<evidence type="ECO:0008006" key="3">
    <source>
        <dbReference type="Google" id="ProtNLM"/>
    </source>
</evidence>
<evidence type="ECO:0000313" key="1">
    <source>
        <dbReference type="EMBL" id="SDI87412.1"/>
    </source>
</evidence>
<keyword evidence="2" id="KW-1185">Reference proteome</keyword>
<reference evidence="2" key="1">
    <citation type="submission" date="2016-10" db="EMBL/GenBank/DDBJ databases">
        <authorList>
            <person name="Varghese N."/>
            <person name="Submissions S."/>
        </authorList>
    </citation>
    <scope>NUCLEOTIDE SEQUENCE [LARGE SCALE GENOMIC DNA]</scope>
    <source>
        <strain evidence="2">DSM 23317</strain>
    </source>
</reference>
<name>A0A1G8P4R0_9GAMM</name>
<gene>
    <name evidence="1" type="ORF">SAMN04488540_103333</name>
</gene>
<dbReference type="Pfam" id="PF11042">
    <property type="entry name" value="DUF2750"/>
    <property type="match status" value="1"/>
</dbReference>
<dbReference type="Proteomes" id="UP000199527">
    <property type="component" value="Unassembled WGS sequence"/>
</dbReference>
<organism evidence="1 2">
    <name type="scientific">Ferrimonas sediminum</name>
    <dbReference type="NCBI Taxonomy" id="718193"/>
    <lineage>
        <taxon>Bacteria</taxon>
        <taxon>Pseudomonadati</taxon>
        <taxon>Pseudomonadota</taxon>
        <taxon>Gammaproteobacteria</taxon>
        <taxon>Alteromonadales</taxon>
        <taxon>Ferrimonadaceae</taxon>
        <taxon>Ferrimonas</taxon>
    </lineage>
</organism>
<accession>A0A1G8P4R0</accession>
<dbReference type="OrthoDB" id="2936081at2"/>
<evidence type="ECO:0000313" key="2">
    <source>
        <dbReference type="Proteomes" id="UP000199527"/>
    </source>
</evidence>
<proteinExistence type="predicted"/>
<sequence length="154" mass="17323">MLKTAYKFVRFGYGDGLLLYSAGNSPLEMYTMSLTQEQIDNFYRQTSKERFAQFLEQVAEHKTLWTLANEQGCVLVDTGEEQCLLLWPHQDLAESWATEEYAGCQPMGIPLDDFLDKWVPGLANDGYDVALVPTRAGEGEVMSAKELAVELQGE</sequence>
<dbReference type="EMBL" id="FNEM01000003">
    <property type="protein sequence ID" value="SDI87412.1"/>
    <property type="molecule type" value="Genomic_DNA"/>
</dbReference>
<dbReference type="InterPro" id="IPR021284">
    <property type="entry name" value="DUF2750"/>
</dbReference>